<gene>
    <name evidence="2" type="ORF">B2M20_04775</name>
</gene>
<dbReference type="Proteomes" id="UP000189940">
    <property type="component" value="Unassembled WGS sequence"/>
</dbReference>
<evidence type="ECO:0008006" key="4">
    <source>
        <dbReference type="Google" id="ProtNLM"/>
    </source>
</evidence>
<accession>A0A1V4I0V6</accession>
<dbReference type="STRING" id="29421.B2M20_04775"/>
<dbReference type="AlphaFoldDB" id="A0A1V4I0V6"/>
<keyword evidence="1" id="KW-0732">Signal</keyword>
<proteinExistence type="predicted"/>
<evidence type="ECO:0000313" key="2">
    <source>
        <dbReference type="EMBL" id="OPH83866.1"/>
    </source>
</evidence>
<organism evidence="2 3">
    <name type="scientific">Nitrobacter vulgaris</name>
    <dbReference type="NCBI Taxonomy" id="29421"/>
    <lineage>
        <taxon>Bacteria</taxon>
        <taxon>Pseudomonadati</taxon>
        <taxon>Pseudomonadota</taxon>
        <taxon>Alphaproteobacteria</taxon>
        <taxon>Hyphomicrobiales</taxon>
        <taxon>Nitrobacteraceae</taxon>
        <taxon>Nitrobacter</taxon>
    </lineage>
</organism>
<evidence type="ECO:0000313" key="3">
    <source>
        <dbReference type="Proteomes" id="UP000189940"/>
    </source>
</evidence>
<evidence type="ECO:0000256" key="1">
    <source>
        <dbReference type="SAM" id="SignalP"/>
    </source>
</evidence>
<dbReference type="OrthoDB" id="8127019at2"/>
<reference evidence="2 3" key="1">
    <citation type="submission" date="2017-02" db="EMBL/GenBank/DDBJ databases">
        <title>Genome sequence of the nitrite-oxidizing bacterium Nitrobacter vulgaris strain Ab1.</title>
        <authorList>
            <person name="Mellbye B.L."/>
            <person name="Davis E.W."/>
            <person name="Spieck E."/>
            <person name="Chang J.H."/>
            <person name="Bottomley P.J."/>
            <person name="Sayavedra-Soto L.A."/>
        </authorList>
    </citation>
    <scope>NUCLEOTIDE SEQUENCE [LARGE SCALE GENOMIC DNA]</scope>
    <source>
        <strain evidence="2 3">Ab1</strain>
    </source>
</reference>
<sequence length="144" mass="15054">MTYRKLGALVTIGAIALAFATNEAIAQAGGAGVVAAPQAGATVRGAHAFNGLHGFRHRGRGVGGYFWPGYGYDYGAYVSAAGPITAPFAGPTDVRYTTTYDVPWNWAHRFPPNVIPSDRPYVPGCGEESVGVGGGKTVNVMRCY</sequence>
<feature type="chain" id="PRO_5013206158" description="Sulfur globule protein" evidence="1">
    <location>
        <begin position="21"/>
        <end position="144"/>
    </location>
</feature>
<name>A0A1V4I0V6_NITVU</name>
<feature type="signal peptide" evidence="1">
    <location>
        <begin position="1"/>
        <end position="20"/>
    </location>
</feature>
<keyword evidence="3" id="KW-1185">Reference proteome</keyword>
<dbReference type="RefSeq" id="WP_079445942.1">
    <property type="nucleotide sequence ID" value="NZ_MWPQ01000021.1"/>
</dbReference>
<protein>
    <recommendedName>
        <fullName evidence="4">Sulfur globule protein</fullName>
    </recommendedName>
</protein>
<comment type="caution">
    <text evidence="2">The sequence shown here is derived from an EMBL/GenBank/DDBJ whole genome shotgun (WGS) entry which is preliminary data.</text>
</comment>
<dbReference type="EMBL" id="MWPQ01000021">
    <property type="protein sequence ID" value="OPH83866.1"/>
    <property type="molecule type" value="Genomic_DNA"/>
</dbReference>